<evidence type="ECO:0000313" key="3">
    <source>
        <dbReference type="EMBL" id="GER94825.1"/>
    </source>
</evidence>
<dbReference type="Pfam" id="PF00216">
    <property type="entry name" value="Bac_DNA_binding"/>
    <property type="match status" value="1"/>
</dbReference>
<proteinExistence type="predicted"/>
<dbReference type="SUPFAM" id="SSF47729">
    <property type="entry name" value="IHF-like DNA-binding proteins"/>
    <property type="match status" value="1"/>
</dbReference>
<dbReference type="InterPro" id="IPR000119">
    <property type="entry name" value="Hist_DNA-bd"/>
</dbReference>
<dbReference type="GO" id="GO:0030527">
    <property type="term" value="F:structural constituent of chromatin"/>
    <property type="evidence" value="ECO:0007669"/>
    <property type="project" value="InterPro"/>
</dbReference>
<keyword evidence="1 4" id="KW-0238">DNA-binding</keyword>
<dbReference type="GO" id="GO:0003677">
    <property type="term" value="F:DNA binding"/>
    <property type="evidence" value="ECO:0007669"/>
    <property type="project" value="UniProtKB-KW"/>
</dbReference>
<gene>
    <name evidence="3" type="ORF">A45J_2591</name>
    <name evidence="4" type="ORF">A45J_2712</name>
</gene>
<evidence type="ECO:0000256" key="1">
    <source>
        <dbReference type="ARBA" id="ARBA00023125"/>
    </source>
</evidence>
<dbReference type="InterPro" id="IPR010992">
    <property type="entry name" value="IHF-like_DNA-bd_dom_sf"/>
</dbReference>
<dbReference type="PANTHER" id="PTHR33175">
    <property type="entry name" value="DNA-BINDING PROTEIN HU"/>
    <property type="match status" value="1"/>
</dbReference>
<dbReference type="EMBL" id="BLAB01000001">
    <property type="protein sequence ID" value="GER94825.1"/>
    <property type="molecule type" value="Genomic_DNA"/>
</dbReference>
<dbReference type="SMART" id="SM00411">
    <property type="entry name" value="BHL"/>
    <property type="match status" value="1"/>
</dbReference>
<dbReference type="Gene3D" id="4.10.520.10">
    <property type="entry name" value="IHF-like DNA-binding proteins"/>
    <property type="match status" value="1"/>
</dbReference>
<organism evidence="4">
    <name type="scientific">hot springs metagenome</name>
    <dbReference type="NCBI Taxonomy" id="433727"/>
    <lineage>
        <taxon>unclassified sequences</taxon>
        <taxon>metagenomes</taxon>
        <taxon>ecological metagenomes</taxon>
    </lineage>
</organism>
<accession>A0A5J4LBK7</accession>
<comment type="caution">
    <text evidence="4">The sequence shown here is derived from an EMBL/GenBank/DDBJ whole genome shotgun (WGS) entry which is preliminary data.</text>
</comment>
<dbReference type="AlphaFoldDB" id="A0A5J4LBK7"/>
<dbReference type="PANTHER" id="PTHR33175:SF3">
    <property type="entry name" value="DNA-BINDING PROTEIN HU-BETA"/>
    <property type="match status" value="1"/>
</dbReference>
<dbReference type="EMBL" id="BLAB01000002">
    <property type="protein sequence ID" value="GER94946.1"/>
    <property type="molecule type" value="Genomic_DNA"/>
</dbReference>
<evidence type="ECO:0000313" key="4">
    <source>
        <dbReference type="EMBL" id="GER94946.1"/>
    </source>
</evidence>
<feature type="region of interest" description="Disordered" evidence="2">
    <location>
        <begin position="58"/>
        <end position="91"/>
    </location>
</feature>
<sequence length="91" mass="9901">MTKADMIEKISDTAGTTKASAERALDTVIKTIKDTVRAGGSINFYGLGTFTAVDRKARKSRNPKTGETIEVPAKKAPKFTPSKTWRNELNA</sequence>
<reference evidence="4" key="1">
    <citation type="submission" date="2019-10" db="EMBL/GenBank/DDBJ databases">
        <title>Metagenomic sequencing of thiosulfate-disproportionating enrichment culture.</title>
        <authorList>
            <person name="Umezawa K."/>
            <person name="Kojima H."/>
            <person name="Fukui M."/>
        </authorList>
    </citation>
    <scope>NUCLEOTIDE SEQUENCE</scope>
    <source>
        <strain evidence="4">45J</strain>
    </source>
</reference>
<protein>
    <submittedName>
        <fullName evidence="4">HU family DNA-binding protein</fullName>
    </submittedName>
</protein>
<evidence type="ECO:0000256" key="2">
    <source>
        <dbReference type="SAM" id="MobiDB-lite"/>
    </source>
</evidence>
<dbReference type="PRINTS" id="PR01727">
    <property type="entry name" value="DNABINDINGHU"/>
</dbReference>
<dbReference type="CDD" id="cd13831">
    <property type="entry name" value="HU"/>
    <property type="match status" value="1"/>
</dbReference>
<name>A0A5J4LBK7_9ZZZZ</name>
<feature type="compositionally biased region" description="Polar residues" evidence="2">
    <location>
        <begin position="81"/>
        <end position="91"/>
    </location>
</feature>